<gene>
    <name evidence="2" type="ORF">A2819_01225</name>
</gene>
<dbReference type="EMBL" id="MEYK01000035">
    <property type="protein sequence ID" value="OGD24720.1"/>
    <property type="molecule type" value="Genomic_DNA"/>
</dbReference>
<evidence type="ECO:0000313" key="2">
    <source>
        <dbReference type="EMBL" id="OGD24720.1"/>
    </source>
</evidence>
<organism evidence="2 3">
    <name type="scientific">Candidatus Azambacteria bacterium RIFCSPHIGHO2_01_FULL_40_24</name>
    <dbReference type="NCBI Taxonomy" id="1797301"/>
    <lineage>
        <taxon>Bacteria</taxon>
        <taxon>Candidatus Azamiibacteriota</taxon>
    </lineage>
</organism>
<accession>A0A1F5B292</accession>
<reference evidence="2 3" key="1">
    <citation type="journal article" date="2016" name="Nat. Commun.">
        <title>Thousands of microbial genomes shed light on interconnected biogeochemical processes in an aquifer system.</title>
        <authorList>
            <person name="Anantharaman K."/>
            <person name="Brown C.T."/>
            <person name="Hug L.A."/>
            <person name="Sharon I."/>
            <person name="Castelle C.J."/>
            <person name="Probst A.J."/>
            <person name="Thomas B.C."/>
            <person name="Singh A."/>
            <person name="Wilkins M.J."/>
            <person name="Karaoz U."/>
            <person name="Brodie E.L."/>
            <person name="Williams K.H."/>
            <person name="Hubbard S.S."/>
            <person name="Banfield J.F."/>
        </authorList>
    </citation>
    <scope>NUCLEOTIDE SEQUENCE [LARGE SCALE GENOMIC DNA]</scope>
</reference>
<keyword evidence="1" id="KW-0812">Transmembrane</keyword>
<evidence type="ECO:0008006" key="4">
    <source>
        <dbReference type="Google" id="ProtNLM"/>
    </source>
</evidence>
<proteinExistence type="predicted"/>
<evidence type="ECO:0000313" key="3">
    <source>
        <dbReference type="Proteomes" id="UP000176431"/>
    </source>
</evidence>
<feature type="transmembrane region" description="Helical" evidence="1">
    <location>
        <begin position="45"/>
        <end position="62"/>
    </location>
</feature>
<protein>
    <recommendedName>
        <fullName evidence="4">Transmembrane protein (PGPGW)</fullName>
    </recommendedName>
</protein>
<sequence>MDTHKNNLIKDIFIKMFKNPKIKKIIGVILIIIGLLALITPFTPGSWLIFLGLSFFGSHFLLRDKIKIWFRTKYRK</sequence>
<evidence type="ECO:0000256" key="1">
    <source>
        <dbReference type="SAM" id="Phobius"/>
    </source>
</evidence>
<dbReference type="Proteomes" id="UP000176431">
    <property type="component" value="Unassembled WGS sequence"/>
</dbReference>
<dbReference type="AlphaFoldDB" id="A0A1F5B292"/>
<comment type="caution">
    <text evidence="2">The sequence shown here is derived from an EMBL/GenBank/DDBJ whole genome shotgun (WGS) entry which is preliminary data.</text>
</comment>
<name>A0A1F5B292_9BACT</name>
<keyword evidence="1" id="KW-1133">Transmembrane helix</keyword>
<dbReference type="InterPro" id="IPR019099">
    <property type="entry name" value="Uncharacterised_PGPGW_TM"/>
</dbReference>
<feature type="transmembrane region" description="Helical" evidence="1">
    <location>
        <begin position="21"/>
        <end position="39"/>
    </location>
</feature>
<dbReference type="Pfam" id="PF09656">
    <property type="entry name" value="PGPGW"/>
    <property type="match status" value="1"/>
</dbReference>
<keyword evidence="1" id="KW-0472">Membrane</keyword>